<evidence type="ECO:0008006" key="3">
    <source>
        <dbReference type="Google" id="ProtNLM"/>
    </source>
</evidence>
<reference evidence="1 2" key="1">
    <citation type="submission" date="2018-04" db="EMBL/GenBank/DDBJ databases">
        <authorList>
            <person name="Vogel A."/>
        </authorList>
    </citation>
    <scope>NUCLEOTIDE SEQUENCE [LARGE SCALE GENOMIC DNA]</scope>
</reference>
<evidence type="ECO:0000313" key="1">
    <source>
        <dbReference type="EMBL" id="VFQ98150.1"/>
    </source>
</evidence>
<dbReference type="SUPFAM" id="SSF54236">
    <property type="entry name" value="Ubiquitin-like"/>
    <property type="match status" value="1"/>
</dbReference>
<dbReference type="EMBL" id="OOIL02006568">
    <property type="protein sequence ID" value="VFQ98150.1"/>
    <property type="molecule type" value="Genomic_DNA"/>
</dbReference>
<name>A0A484NAS9_9ASTE</name>
<keyword evidence="2" id="KW-1185">Reference proteome</keyword>
<dbReference type="Gene3D" id="3.10.20.90">
    <property type="entry name" value="Phosphatidylinositol 3-kinase Catalytic Subunit, Chain A, domain 1"/>
    <property type="match status" value="1"/>
</dbReference>
<evidence type="ECO:0000313" key="2">
    <source>
        <dbReference type="Proteomes" id="UP000595140"/>
    </source>
</evidence>
<sequence>MDLCRLRSSVGLADLRWEADLPPDQQVFTGKQLEDGLTLADYNIQKVYFASGVEASWWNYRACFDVPTICRNSRNWDFSTLISSSLLPVALT</sequence>
<accession>A0A484NAS9</accession>
<proteinExistence type="predicted"/>
<dbReference type="InterPro" id="IPR029071">
    <property type="entry name" value="Ubiquitin-like_domsf"/>
</dbReference>
<gene>
    <name evidence="1" type="ORF">CCAM_LOCUS39926</name>
</gene>
<organism evidence="1 2">
    <name type="scientific">Cuscuta campestris</name>
    <dbReference type="NCBI Taxonomy" id="132261"/>
    <lineage>
        <taxon>Eukaryota</taxon>
        <taxon>Viridiplantae</taxon>
        <taxon>Streptophyta</taxon>
        <taxon>Embryophyta</taxon>
        <taxon>Tracheophyta</taxon>
        <taxon>Spermatophyta</taxon>
        <taxon>Magnoliopsida</taxon>
        <taxon>eudicotyledons</taxon>
        <taxon>Gunneridae</taxon>
        <taxon>Pentapetalae</taxon>
        <taxon>asterids</taxon>
        <taxon>lamiids</taxon>
        <taxon>Solanales</taxon>
        <taxon>Convolvulaceae</taxon>
        <taxon>Cuscuteae</taxon>
        <taxon>Cuscuta</taxon>
        <taxon>Cuscuta subgen. Grammica</taxon>
        <taxon>Cuscuta sect. Cleistogrammica</taxon>
    </lineage>
</organism>
<dbReference type="AlphaFoldDB" id="A0A484NAS9"/>
<protein>
    <recommendedName>
        <fullName evidence="3">Ubiquitin-like domain-containing protein</fullName>
    </recommendedName>
</protein>
<dbReference type="Proteomes" id="UP000595140">
    <property type="component" value="Unassembled WGS sequence"/>
</dbReference>